<feature type="compositionally biased region" description="Basic and acidic residues" evidence="1">
    <location>
        <begin position="1"/>
        <end position="25"/>
    </location>
</feature>
<comment type="caution">
    <text evidence="2">The sequence shown here is derived from an EMBL/GenBank/DDBJ whole genome shotgun (WGS) entry which is preliminary data.</text>
</comment>
<accession>A0A835P7I7</accession>
<evidence type="ECO:0000313" key="2">
    <source>
        <dbReference type="EMBL" id="KAG0446956.1"/>
    </source>
</evidence>
<dbReference type="OrthoDB" id="1882850at2759"/>
<dbReference type="PANTHER" id="PTHR46992">
    <property type="entry name" value="GYF DOMAIN-CONTAINING PROTEIN"/>
    <property type="match status" value="1"/>
</dbReference>
<keyword evidence="3" id="KW-1185">Reference proteome</keyword>
<dbReference type="PANTHER" id="PTHR46992:SF1">
    <property type="entry name" value="GYF DOMAIN-CONTAINING PROTEIN"/>
    <property type="match status" value="1"/>
</dbReference>
<sequence>MGPEEKDKESRAERKMEMEKEEFTEKQSFLGGNSRVSESDSREKWRPRHRQETHSGGPSFRAAPGFGLDRGRSETLHAAFSAGRGRGSPLASLPQLRPSSASPIGAVPLRRVDVDSGKPGLLADMFRYPRGDISEGKITGSGVLYSTSREQNAPIISGEIGKDLEDKPDVIFSMAHDASLAYPVSSSVSAASSNDAVCRISGDTLFGDGNFDGKICEVSDAPVIDHCKMEQNQHLGENNVVKEAEHLQFPGKDFMVKETVPAFVYDVSSKLPDDISSLFEISFTEEIPKVQDFDYTSREVQHVETISPEDLSFFYRDPQGDIQDAPEGTPFQSLGEVMPQLQQKPNFSEPSDALTSANSKFMVNDSLSSSHGGSVDASSRELMIGKLLSEREQFSELNICANVLPSQSQNLHDFAAADAEEVLYKGRRMNGDDKSLERFAAVDQGLAHVGQQFLAREIEQGRLNYQKNTSDNDMSALGLLWPELKVPIDNHSMGVETLYGHKQDFSSSGSHTFSHDAWPGAYSRSKRTNEAREAFDPGHFLHFHG</sequence>
<protein>
    <submittedName>
        <fullName evidence="2">Uncharacterized protein</fullName>
    </submittedName>
</protein>
<reference evidence="2 3" key="1">
    <citation type="journal article" date="2020" name="Nat. Food">
        <title>A phased Vanilla planifolia genome enables genetic improvement of flavour and production.</title>
        <authorList>
            <person name="Hasing T."/>
            <person name="Tang H."/>
            <person name="Brym M."/>
            <person name="Khazi F."/>
            <person name="Huang T."/>
            <person name="Chambers A.H."/>
        </authorList>
    </citation>
    <scope>NUCLEOTIDE SEQUENCE [LARGE SCALE GENOMIC DNA]</scope>
    <source>
        <tissue evidence="2">Leaf</tissue>
    </source>
</reference>
<dbReference type="Proteomes" id="UP000636800">
    <property type="component" value="Unassembled WGS sequence"/>
</dbReference>
<dbReference type="EMBL" id="JADCNL010000529">
    <property type="protein sequence ID" value="KAG0446956.1"/>
    <property type="molecule type" value="Genomic_DNA"/>
</dbReference>
<organism evidence="2 3">
    <name type="scientific">Vanilla planifolia</name>
    <name type="common">Vanilla</name>
    <dbReference type="NCBI Taxonomy" id="51239"/>
    <lineage>
        <taxon>Eukaryota</taxon>
        <taxon>Viridiplantae</taxon>
        <taxon>Streptophyta</taxon>
        <taxon>Embryophyta</taxon>
        <taxon>Tracheophyta</taxon>
        <taxon>Spermatophyta</taxon>
        <taxon>Magnoliopsida</taxon>
        <taxon>Liliopsida</taxon>
        <taxon>Asparagales</taxon>
        <taxon>Orchidaceae</taxon>
        <taxon>Vanilloideae</taxon>
        <taxon>Vanilleae</taxon>
        <taxon>Vanilla</taxon>
    </lineage>
</organism>
<evidence type="ECO:0000313" key="3">
    <source>
        <dbReference type="Proteomes" id="UP000636800"/>
    </source>
</evidence>
<gene>
    <name evidence="2" type="ORF">HPP92_028596</name>
</gene>
<feature type="region of interest" description="Disordered" evidence="1">
    <location>
        <begin position="1"/>
        <end position="68"/>
    </location>
</feature>
<dbReference type="AlphaFoldDB" id="A0A835P7I7"/>
<name>A0A835P7I7_VANPL</name>
<evidence type="ECO:0000256" key="1">
    <source>
        <dbReference type="SAM" id="MobiDB-lite"/>
    </source>
</evidence>
<proteinExistence type="predicted"/>